<sequence length="222" mass="24747">MESAAKRAKTQDSSSDSEMTSQVAKASAGRLGSGTFFLVCDVQVTDRFRSVIHNMDHVIASSSFLVEAAKLLDVKCIFTEQNPDKLGATCEEISTDGFPVYPKTKFSMLTPEVRAELAKPKTEERTCVLFGIESHVCVYQTAMDLLAEKEFDVHIVTDAVSSSRPIYRDTALQRLKEQGAYLTTSETVLFDIMRDSSHPNFRQISKLIKEHNQKLAKLQSTL</sequence>
<dbReference type="EMBL" id="BEYU01000015">
    <property type="protein sequence ID" value="GBG25724.1"/>
    <property type="molecule type" value="Genomic_DNA"/>
</dbReference>
<feature type="region of interest" description="Disordered" evidence="2">
    <location>
        <begin position="1"/>
        <end position="21"/>
    </location>
</feature>
<dbReference type="InterPro" id="IPR050993">
    <property type="entry name" value="Isochorismatase_domain"/>
</dbReference>
<dbReference type="InterPro" id="IPR000868">
    <property type="entry name" value="Isochorismatase-like_dom"/>
</dbReference>
<dbReference type="Pfam" id="PF00857">
    <property type="entry name" value="Isochorismatase"/>
    <property type="match status" value="1"/>
</dbReference>
<reference evidence="4 5" key="1">
    <citation type="submission" date="2017-12" db="EMBL/GenBank/DDBJ databases">
        <title>Sequencing, de novo assembly and annotation of complete genome of a new Thraustochytrid species, strain FCC1311.</title>
        <authorList>
            <person name="Sedici K."/>
            <person name="Godart F."/>
            <person name="Aiese Cigliano R."/>
            <person name="Sanseverino W."/>
            <person name="Barakat M."/>
            <person name="Ortet P."/>
            <person name="Marechal E."/>
            <person name="Cagnac O."/>
            <person name="Amato A."/>
        </authorList>
    </citation>
    <scope>NUCLEOTIDE SEQUENCE [LARGE SCALE GENOMIC DNA]</scope>
</reference>
<protein>
    <submittedName>
        <fullName evidence="4">Isochorismatase domain-containing protein 1</fullName>
    </submittedName>
</protein>
<accession>A0A2R5GD54</accession>
<comment type="caution">
    <text evidence="4">The sequence shown here is derived from an EMBL/GenBank/DDBJ whole genome shotgun (WGS) entry which is preliminary data.</text>
</comment>
<dbReference type="PANTHER" id="PTHR14119">
    <property type="entry name" value="HYDROLASE"/>
    <property type="match status" value="1"/>
</dbReference>
<feature type="compositionally biased region" description="Polar residues" evidence="2">
    <location>
        <begin position="11"/>
        <end position="21"/>
    </location>
</feature>
<feature type="domain" description="Isochorismatase-like" evidence="3">
    <location>
        <begin position="36"/>
        <end position="186"/>
    </location>
</feature>
<dbReference type="Gene3D" id="3.40.50.850">
    <property type="entry name" value="Isochorismatase-like"/>
    <property type="match status" value="1"/>
</dbReference>
<dbReference type="PANTHER" id="PTHR14119:SF3">
    <property type="entry name" value="ISOCHORISMATASE DOMAIN-CONTAINING PROTEIN 2"/>
    <property type="match status" value="1"/>
</dbReference>
<dbReference type="OrthoDB" id="269496at2759"/>
<dbReference type="Proteomes" id="UP000241890">
    <property type="component" value="Unassembled WGS sequence"/>
</dbReference>
<evidence type="ECO:0000256" key="2">
    <source>
        <dbReference type="SAM" id="MobiDB-lite"/>
    </source>
</evidence>
<evidence type="ECO:0000256" key="1">
    <source>
        <dbReference type="ARBA" id="ARBA00006336"/>
    </source>
</evidence>
<keyword evidence="5" id="KW-1185">Reference proteome</keyword>
<proteinExistence type="inferred from homology"/>
<organism evidence="4 5">
    <name type="scientific">Hondaea fermentalgiana</name>
    <dbReference type="NCBI Taxonomy" id="2315210"/>
    <lineage>
        <taxon>Eukaryota</taxon>
        <taxon>Sar</taxon>
        <taxon>Stramenopiles</taxon>
        <taxon>Bigyra</taxon>
        <taxon>Labyrinthulomycetes</taxon>
        <taxon>Thraustochytrida</taxon>
        <taxon>Thraustochytriidae</taxon>
        <taxon>Hondaea</taxon>
    </lineage>
</organism>
<name>A0A2R5GD54_9STRA</name>
<dbReference type="InParanoid" id="A0A2R5GD54"/>
<evidence type="ECO:0000259" key="3">
    <source>
        <dbReference type="Pfam" id="PF00857"/>
    </source>
</evidence>
<dbReference type="SUPFAM" id="SSF52499">
    <property type="entry name" value="Isochorismatase-like hydrolases"/>
    <property type="match status" value="1"/>
</dbReference>
<comment type="similarity">
    <text evidence="1">Belongs to the isochorismatase family.</text>
</comment>
<dbReference type="AlphaFoldDB" id="A0A2R5GD54"/>
<evidence type="ECO:0000313" key="4">
    <source>
        <dbReference type="EMBL" id="GBG25724.1"/>
    </source>
</evidence>
<gene>
    <name evidence="4" type="ORF">FCC1311_019432</name>
</gene>
<dbReference type="InterPro" id="IPR036380">
    <property type="entry name" value="Isochorismatase-like_sf"/>
</dbReference>
<evidence type="ECO:0000313" key="5">
    <source>
        <dbReference type="Proteomes" id="UP000241890"/>
    </source>
</evidence>